<dbReference type="PANTHER" id="PTHR45846">
    <property type="entry name" value="TRNA-DIHYDROURIDINE(47) SYNTHASE [NAD(P)(+)]-LIKE"/>
    <property type="match status" value="1"/>
</dbReference>
<dbReference type="InterPro" id="IPR001269">
    <property type="entry name" value="DUS_fam"/>
</dbReference>
<feature type="binding site" evidence="9">
    <location>
        <position position="162"/>
    </location>
    <ligand>
        <name>FMN</name>
        <dbReference type="ChEBI" id="CHEBI:58210"/>
    </ligand>
</feature>
<dbReference type="InterPro" id="IPR018517">
    <property type="entry name" value="tRNA_hU_synthase_CS"/>
</dbReference>
<feature type="binding site" evidence="9">
    <location>
        <position position="133"/>
    </location>
    <ligand>
        <name>FMN</name>
        <dbReference type="ChEBI" id="CHEBI:58210"/>
    </ligand>
</feature>
<dbReference type="PIRSF" id="PIRSF006621">
    <property type="entry name" value="Dus"/>
    <property type="match status" value="1"/>
</dbReference>
<dbReference type="PANTHER" id="PTHR45846:SF1">
    <property type="entry name" value="TRNA-DIHYDROURIDINE(47) SYNTHASE [NAD(P)(+)]-LIKE"/>
    <property type="match status" value="1"/>
</dbReference>
<dbReference type="CDD" id="cd02801">
    <property type="entry name" value="DUS_like_FMN"/>
    <property type="match status" value="1"/>
</dbReference>
<dbReference type="InterPro" id="IPR013785">
    <property type="entry name" value="Aldolase_TIM"/>
</dbReference>
<name>A0A4R4FGN2_9FIRM</name>
<keyword evidence="3 7" id="KW-0288">FMN</keyword>
<dbReference type="Gene3D" id="3.20.20.70">
    <property type="entry name" value="Aldolase class I"/>
    <property type="match status" value="1"/>
</dbReference>
<evidence type="ECO:0000256" key="9">
    <source>
        <dbReference type="PIRSR" id="PIRSR006621-2"/>
    </source>
</evidence>
<evidence type="ECO:0000313" key="11">
    <source>
        <dbReference type="EMBL" id="TDA22882.1"/>
    </source>
</evidence>
<comment type="cofactor">
    <cofactor evidence="1 7 9">
        <name>FMN</name>
        <dbReference type="ChEBI" id="CHEBI:58210"/>
    </cofactor>
</comment>
<dbReference type="Proteomes" id="UP000295710">
    <property type="component" value="Unassembled WGS sequence"/>
</dbReference>
<protein>
    <recommendedName>
        <fullName evidence="7">tRNA-dihydrouridine synthase</fullName>
        <ecNumber evidence="7">1.3.1.-</ecNumber>
    </recommendedName>
</protein>
<keyword evidence="4 7" id="KW-0819">tRNA processing</keyword>
<sequence>MKYYFAPMEGITGYIHRNAFQAFFPGIDKYITAFIAPNQHGKLSSRERNDILPEHNEGMRVVPQLLTNNADDFILTAKKLKDFGYDEINLNLGCPSKTVVSKFRGSGFLAKPQELDRFLYEIFDRTEAGISVKTRIGRDSPEEFHRLMEIYNQYPLKELIIHPRTQQDFYKNSPNLEVFAEALSMSACPVCYNGDIFTVKDLEVFRARFPGVDKVMLGRGMLVNPMLIESAERGEALDQERIRRFHDRVYSGYREVLSGDKVILFKMKELWCYMIHLFPDSKKHAKKIRKSERLAAYEDAVDALFRECRAQEPVREPVDRSS</sequence>
<feature type="binding site" evidence="9">
    <location>
        <begin position="218"/>
        <end position="219"/>
    </location>
    <ligand>
        <name>FMN</name>
        <dbReference type="ChEBI" id="CHEBI:58210"/>
    </ligand>
</feature>
<feature type="domain" description="DUS-like FMN-binding" evidence="10">
    <location>
        <begin position="6"/>
        <end position="258"/>
    </location>
</feature>
<comment type="caution">
    <text evidence="11">The sequence shown here is derived from an EMBL/GenBank/DDBJ whole genome shotgun (WGS) entry which is preliminary data.</text>
</comment>
<evidence type="ECO:0000256" key="6">
    <source>
        <dbReference type="ARBA" id="ARBA00023002"/>
    </source>
</evidence>
<dbReference type="InterPro" id="IPR035587">
    <property type="entry name" value="DUS-like_FMN-bd"/>
</dbReference>
<dbReference type="AlphaFoldDB" id="A0A4R4FGN2"/>
<keyword evidence="6 7" id="KW-0560">Oxidoreductase</keyword>
<dbReference type="GO" id="GO:0017150">
    <property type="term" value="F:tRNA dihydrouridine synthase activity"/>
    <property type="evidence" value="ECO:0007669"/>
    <property type="project" value="InterPro"/>
</dbReference>
<dbReference type="PROSITE" id="PS01136">
    <property type="entry name" value="UPF0034"/>
    <property type="match status" value="1"/>
</dbReference>
<dbReference type="GO" id="GO:0050660">
    <property type="term" value="F:flavin adenine dinucleotide binding"/>
    <property type="evidence" value="ECO:0007669"/>
    <property type="project" value="InterPro"/>
</dbReference>
<comment type="function">
    <text evidence="7">Catalyzes the synthesis of 5,6-dihydrouridine (D), a modified base found in the D-loop of most tRNAs, via the reduction of the C5-C6 double bond in target uridines.</text>
</comment>
<keyword evidence="2 7" id="KW-0285">Flavoprotein</keyword>
<evidence type="ECO:0000256" key="4">
    <source>
        <dbReference type="ARBA" id="ARBA00022694"/>
    </source>
</evidence>
<evidence type="ECO:0000259" key="10">
    <source>
        <dbReference type="Pfam" id="PF01207"/>
    </source>
</evidence>
<evidence type="ECO:0000256" key="1">
    <source>
        <dbReference type="ARBA" id="ARBA00001917"/>
    </source>
</evidence>
<evidence type="ECO:0000256" key="3">
    <source>
        <dbReference type="ARBA" id="ARBA00022643"/>
    </source>
</evidence>
<keyword evidence="12" id="KW-1185">Reference proteome</keyword>
<comment type="similarity">
    <text evidence="7">Belongs to the dus family.</text>
</comment>
<dbReference type="Pfam" id="PF01207">
    <property type="entry name" value="Dus"/>
    <property type="match status" value="1"/>
</dbReference>
<keyword evidence="9" id="KW-0547">Nucleotide-binding</keyword>
<feature type="active site" description="Proton donor" evidence="8">
    <location>
        <position position="94"/>
    </location>
</feature>
<proteinExistence type="inferred from homology"/>
<evidence type="ECO:0000256" key="8">
    <source>
        <dbReference type="PIRSR" id="PIRSR006621-1"/>
    </source>
</evidence>
<reference evidence="11 12" key="1">
    <citation type="journal article" date="2016" name="Nat. Microbiol.">
        <title>The Mouse Intestinal Bacterial Collection (miBC) provides host-specific insight into cultured diversity and functional potential of the gut microbiota.</title>
        <authorList>
            <person name="Lagkouvardos I."/>
            <person name="Pukall R."/>
            <person name="Abt B."/>
            <person name="Foesel B.U."/>
            <person name="Meier-Kolthoff J.P."/>
            <person name="Kumar N."/>
            <person name="Bresciani A."/>
            <person name="Martinez I."/>
            <person name="Just S."/>
            <person name="Ziegler C."/>
            <person name="Brugiroux S."/>
            <person name="Garzetti D."/>
            <person name="Wenning M."/>
            <person name="Bui T.P."/>
            <person name="Wang J."/>
            <person name="Hugenholtz F."/>
            <person name="Plugge C.M."/>
            <person name="Peterson D.A."/>
            <person name="Hornef M.W."/>
            <person name="Baines J.F."/>
            <person name="Smidt H."/>
            <person name="Walter J."/>
            <person name="Kristiansen K."/>
            <person name="Nielsen H.B."/>
            <person name="Haller D."/>
            <person name="Overmann J."/>
            <person name="Stecher B."/>
            <person name="Clavel T."/>
        </authorList>
    </citation>
    <scope>NUCLEOTIDE SEQUENCE [LARGE SCALE GENOMIC DNA]</scope>
    <source>
        <strain evidence="11 12">DSM 28560</strain>
    </source>
</reference>
<dbReference type="EMBL" id="SMMX01000002">
    <property type="protein sequence ID" value="TDA22882.1"/>
    <property type="molecule type" value="Genomic_DNA"/>
</dbReference>
<accession>A0A4R4FGN2</accession>
<dbReference type="EC" id="1.3.1.-" evidence="7"/>
<gene>
    <name evidence="11" type="ORF">E1963_01975</name>
</gene>
<dbReference type="SUPFAM" id="SSF51395">
    <property type="entry name" value="FMN-linked oxidoreductases"/>
    <property type="match status" value="1"/>
</dbReference>
<evidence type="ECO:0000256" key="2">
    <source>
        <dbReference type="ARBA" id="ARBA00022630"/>
    </source>
</evidence>
<keyword evidence="5" id="KW-0521">NADP</keyword>
<evidence type="ECO:0000256" key="7">
    <source>
        <dbReference type="PIRNR" id="PIRNR006621"/>
    </source>
</evidence>
<dbReference type="RefSeq" id="WP_132274615.1">
    <property type="nucleotide sequence ID" value="NZ_JAOBST010000006.1"/>
</dbReference>
<organism evidence="11 12">
    <name type="scientific">Extibacter muris</name>
    <dbReference type="NCBI Taxonomy" id="1796622"/>
    <lineage>
        <taxon>Bacteria</taxon>
        <taxon>Bacillati</taxon>
        <taxon>Bacillota</taxon>
        <taxon>Clostridia</taxon>
        <taxon>Lachnospirales</taxon>
        <taxon>Lachnospiraceae</taxon>
        <taxon>Extibacter</taxon>
    </lineage>
</organism>
<feature type="binding site" evidence="9">
    <location>
        <position position="64"/>
    </location>
    <ligand>
        <name>FMN</name>
        <dbReference type="ChEBI" id="CHEBI:58210"/>
    </ligand>
</feature>
<evidence type="ECO:0000313" key="12">
    <source>
        <dbReference type="Proteomes" id="UP000295710"/>
    </source>
</evidence>
<dbReference type="GO" id="GO:0003723">
    <property type="term" value="F:RNA binding"/>
    <property type="evidence" value="ECO:0007669"/>
    <property type="project" value="TreeGrafter"/>
</dbReference>
<evidence type="ECO:0000256" key="5">
    <source>
        <dbReference type="ARBA" id="ARBA00022857"/>
    </source>
</evidence>